<accession>A0AA35VLR8</accession>
<proteinExistence type="predicted"/>
<evidence type="ECO:0000313" key="2">
    <source>
        <dbReference type="EMBL" id="CAI9263382.1"/>
    </source>
</evidence>
<organism evidence="2 3">
    <name type="scientific">Lactuca saligna</name>
    <name type="common">Willowleaf lettuce</name>
    <dbReference type="NCBI Taxonomy" id="75948"/>
    <lineage>
        <taxon>Eukaryota</taxon>
        <taxon>Viridiplantae</taxon>
        <taxon>Streptophyta</taxon>
        <taxon>Embryophyta</taxon>
        <taxon>Tracheophyta</taxon>
        <taxon>Spermatophyta</taxon>
        <taxon>Magnoliopsida</taxon>
        <taxon>eudicotyledons</taxon>
        <taxon>Gunneridae</taxon>
        <taxon>Pentapetalae</taxon>
        <taxon>asterids</taxon>
        <taxon>campanulids</taxon>
        <taxon>Asterales</taxon>
        <taxon>Asteraceae</taxon>
        <taxon>Cichorioideae</taxon>
        <taxon>Cichorieae</taxon>
        <taxon>Lactucinae</taxon>
        <taxon>Lactuca</taxon>
    </lineage>
</organism>
<protein>
    <submittedName>
        <fullName evidence="2">Uncharacterized protein</fullName>
    </submittedName>
</protein>
<dbReference type="AlphaFoldDB" id="A0AA35VLR8"/>
<name>A0AA35VLR8_LACSI</name>
<gene>
    <name evidence="2" type="ORF">LSALG_LOCUS4075</name>
</gene>
<feature type="region of interest" description="Disordered" evidence="1">
    <location>
        <begin position="58"/>
        <end position="105"/>
    </location>
</feature>
<feature type="compositionally biased region" description="Acidic residues" evidence="1">
    <location>
        <begin position="78"/>
        <end position="99"/>
    </location>
</feature>
<keyword evidence="3" id="KW-1185">Reference proteome</keyword>
<sequence>MHGFSIYFILNQNLKVFSYSLIRDMSSVTKSIRRWWCRSHVHRDNNDDGYNYAPTAWLEAHGNGDDDEEYEYAPAASEGDDDDDDDDDDDYSDDDDGDYDYAPAA</sequence>
<reference evidence="2" key="1">
    <citation type="submission" date="2023-04" db="EMBL/GenBank/DDBJ databases">
        <authorList>
            <person name="Vijverberg K."/>
            <person name="Xiong W."/>
            <person name="Schranz E."/>
        </authorList>
    </citation>
    <scope>NUCLEOTIDE SEQUENCE</scope>
</reference>
<evidence type="ECO:0000256" key="1">
    <source>
        <dbReference type="SAM" id="MobiDB-lite"/>
    </source>
</evidence>
<evidence type="ECO:0000313" key="3">
    <source>
        <dbReference type="Proteomes" id="UP001177003"/>
    </source>
</evidence>
<dbReference type="PANTHER" id="PTHR37077">
    <property type="match status" value="1"/>
</dbReference>
<dbReference type="EMBL" id="OX465086">
    <property type="protein sequence ID" value="CAI9263382.1"/>
    <property type="molecule type" value="Genomic_DNA"/>
</dbReference>
<dbReference type="Proteomes" id="UP001177003">
    <property type="component" value="Chromosome 0"/>
</dbReference>
<dbReference type="PANTHER" id="PTHR37077:SF1">
    <property type="match status" value="1"/>
</dbReference>